<name>A0AAW0B712_9AGAR</name>
<proteinExistence type="predicted"/>
<evidence type="ECO:0008006" key="4">
    <source>
        <dbReference type="Google" id="ProtNLM"/>
    </source>
</evidence>
<keyword evidence="1" id="KW-0812">Transmembrane</keyword>
<keyword evidence="1" id="KW-1133">Transmembrane helix</keyword>
<gene>
    <name evidence="2" type="ORF">VNI00_017057</name>
</gene>
<dbReference type="Proteomes" id="UP001383192">
    <property type="component" value="Unassembled WGS sequence"/>
</dbReference>
<sequence length="360" mass="41165">MHILSFTVIALRWVLEGLLLVLSVGFSFRASVSLVKIIVKAIKYLVRLADKLANTFADKLANKLPDKLANTLDDKLDDKMAKTTVRESYDWSGECHVPECTAPVDIVLRSSDGKRFGTHKKNLEVFNDGFPYSDSVVHEPDEDVTLTEHSKHLQLLLRFSHSIDQPDLELKNMKAALEFARVADKYGNSLLMQACGRAMEEFGQRSAVDSLSTVCYKVHYHELDGIDEFARRSMSLLSQQVRARTRDYPEIYVIWTQYKEKWQIAIGRFHQCVAQRDTSYSCDRGDYIVRGRVTPRDGNAIRLLQAQVTQDGVPTIQNLTRVMDLVRKADGLVTQKFWDMKKRALERIIAEFPIWTDFSA</sequence>
<protein>
    <recommendedName>
        <fullName evidence="4">BTB domain-containing protein</fullName>
    </recommendedName>
</protein>
<reference evidence="2 3" key="1">
    <citation type="submission" date="2024-01" db="EMBL/GenBank/DDBJ databases">
        <title>A draft genome for a cacao thread blight-causing isolate of Paramarasmius palmivorus.</title>
        <authorList>
            <person name="Baruah I.K."/>
            <person name="Bukari Y."/>
            <person name="Amoako-Attah I."/>
            <person name="Meinhardt L.W."/>
            <person name="Bailey B.A."/>
            <person name="Cohen S.P."/>
        </authorList>
    </citation>
    <scope>NUCLEOTIDE SEQUENCE [LARGE SCALE GENOMIC DNA]</scope>
    <source>
        <strain evidence="2 3">GH-12</strain>
    </source>
</reference>
<keyword evidence="1" id="KW-0472">Membrane</keyword>
<evidence type="ECO:0000256" key="1">
    <source>
        <dbReference type="SAM" id="Phobius"/>
    </source>
</evidence>
<comment type="caution">
    <text evidence="2">The sequence shown here is derived from an EMBL/GenBank/DDBJ whole genome shotgun (WGS) entry which is preliminary data.</text>
</comment>
<organism evidence="2 3">
    <name type="scientific">Paramarasmius palmivorus</name>
    <dbReference type="NCBI Taxonomy" id="297713"/>
    <lineage>
        <taxon>Eukaryota</taxon>
        <taxon>Fungi</taxon>
        <taxon>Dikarya</taxon>
        <taxon>Basidiomycota</taxon>
        <taxon>Agaricomycotina</taxon>
        <taxon>Agaricomycetes</taxon>
        <taxon>Agaricomycetidae</taxon>
        <taxon>Agaricales</taxon>
        <taxon>Marasmiineae</taxon>
        <taxon>Marasmiaceae</taxon>
        <taxon>Paramarasmius</taxon>
    </lineage>
</organism>
<keyword evidence="3" id="KW-1185">Reference proteome</keyword>
<evidence type="ECO:0000313" key="2">
    <source>
        <dbReference type="EMBL" id="KAK7022024.1"/>
    </source>
</evidence>
<dbReference type="AlphaFoldDB" id="A0AAW0B712"/>
<feature type="transmembrane region" description="Helical" evidence="1">
    <location>
        <begin position="6"/>
        <end position="28"/>
    </location>
</feature>
<dbReference type="EMBL" id="JAYKXP010000154">
    <property type="protein sequence ID" value="KAK7022024.1"/>
    <property type="molecule type" value="Genomic_DNA"/>
</dbReference>
<accession>A0AAW0B712</accession>
<evidence type="ECO:0000313" key="3">
    <source>
        <dbReference type="Proteomes" id="UP001383192"/>
    </source>
</evidence>